<feature type="compositionally biased region" description="Low complexity" evidence="1">
    <location>
        <begin position="759"/>
        <end position="782"/>
    </location>
</feature>
<dbReference type="InterPro" id="IPR043128">
    <property type="entry name" value="Rev_trsase/Diguanyl_cyclase"/>
</dbReference>
<keyword evidence="2" id="KW-1185">Reference proteome</keyword>
<evidence type="ECO:0000256" key="1">
    <source>
        <dbReference type="SAM" id="MobiDB-lite"/>
    </source>
</evidence>
<organism evidence="2 3">
    <name type="scientific">Bactrocera dorsalis</name>
    <name type="common">Oriental fruit fly</name>
    <name type="synonym">Dacus dorsalis</name>
    <dbReference type="NCBI Taxonomy" id="27457"/>
    <lineage>
        <taxon>Eukaryota</taxon>
        <taxon>Metazoa</taxon>
        <taxon>Ecdysozoa</taxon>
        <taxon>Arthropoda</taxon>
        <taxon>Hexapoda</taxon>
        <taxon>Insecta</taxon>
        <taxon>Pterygota</taxon>
        <taxon>Neoptera</taxon>
        <taxon>Endopterygota</taxon>
        <taxon>Diptera</taxon>
        <taxon>Brachycera</taxon>
        <taxon>Muscomorpha</taxon>
        <taxon>Tephritoidea</taxon>
        <taxon>Tephritidae</taxon>
        <taxon>Bactrocera</taxon>
        <taxon>Bactrocera</taxon>
    </lineage>
</organism>
<sequence length="932" mass="105456">MYRQIIVHDDDQDFQRIIFRKSPNSPLRDFKLKTVTFGVNCAPYLAIRTLHELAEDTKSEFPLATQVLKTQTYVDDILSGSHNLPQAYESLAQVTQALNTAGFPLKKITANHPNILKDIPKENLLDTNFLKFEKESTTKTLGIQWNAISDQFSYTNESISALSAITKRQILSSVAKLFDPAGWLSPIMIQAKILIQELWLDGTDWDEQVKPLRLEKWSQFACHLKDISQIQIPRWINYAPEHKVELHGFCDASEKAYCATIYVRTQSDTATTSHLLVAKAKVAPLKTISLPRLELCGALLLAKLVSMVQTHLNMTKYKLYLWSDSEIVLAWLEKPPHAWKTYISNRTSQILDLVGSATWRHVASADNPADLGTRGCKPLHLATTSLWWNGPRWLIESPDSWPRSPIRNIIAPESRKIDSFHTISDDTDILERFSSYPRALRVIAYMLNFIERLKLRIKGIRTVYPQGDTLTHLDLEKAKVALITYTQSRHFSCEMSLLRESKPIDKKSSLLVLNPFLDTKGLLRANGRLANSSLTYNERHPLIIPEKSRLATLLLKYIHILMLHAEHRLMQYIIRQEFYIPRLKPQIKKCIFMCKICTMHKQKMRTQIMAALPPERCNFALPFTITGVDFAGPFQIKASMLRSPTLMKGYVAVFVCFTTKAVHLELCTNLTKEAFLAAFARFVGRRGFPSKLMSDNGKTFIGAQRATEKQFVDFIKQVSPEIVQKYEFKMDVDMPTIPTPTVRSASNGARIGPTPPPRSTNAAVSTAASGSGSRAAPSTPSAQVEPRRIRCPLCRRKHRLPHCGLFKELTPTQRQRVAQAHEHCLNCLSHTHGTQECGSADLCHTCGRPHHTLLHRTPRRDVGRPAAPSTGRSTQGNRTVRRRTTAARPAPHQRRSHHVAPTRRRPKASQHRPATGLSNVVATLQQLQRLLG</sequence>
<dbReference type="RefSeq" id="XP_049318240.1">
    <property type="nucleotide sequence ID" value="XM_049462283.1"/>
</dbReference>
<dbReference type="PANTHER" id="PTHR47331">
    <property type="entry name" value="PHD-TYPE DOMAIN-CONTAINING PROTEIN"/>
    <property type="match status" value="1"/>
</dbReference>
<dbReference type="Gene3D" id="3.30.420.10">
    <property type="entry name" value="Ribonuclease H-like superfamily/Ribonuclease H"/>
    <property type="match status" value="1"/>
</dbReference>
<dbReference type="GeneID" id="125780298"/>
<dbReference type="InterPro" id="IPR012337">
    <property type="entry name" value="RNaseH-like_sf"/>
</dbReference>
<accession>A0ABM3K9U7</accession>
<dbReference type="Pfam" id="PF05380">
    <property type="entry name" value="Peptidase_A17"/>
    <property type="match status" value="1"/>
</dbReference>
<reference evidence="3" key="1">
    <citation type="submission" date="2025-08" db="UniProtKB">
        <authorList>
            <consortium name="RefSeq"/>
        </authorList>
    </citation>
    <scope>IDENTIFICATION</scope>
    <source>
        <tissue evidence="3">Adult</tissue>
    </source>
</reference>
<dbReference type="InterPro" id="IPR008042">
    <property type="entry name" value="Retrotrans_Pao"/>
</dbReference>
<feature type="region of interest" description="Disordered" evidence="1">
    <location>
        <begin position="740"/>
        <end position="784"/>
    </location>
</feature>
<dbReference type="SUPFAM" id="SSF53098">
    <property type="entry name" value="Ribonuclease H-like"/>
    <property type="match status" value="1"/>
</dbReference>
<dbReference type="Gene3D" id="3.30.70.270">
    <property type="match status" value="1"/>
</dbReference>
<evidence type="ECO:0000313" key="3">
    <source>
        <dbReference type="RefSeq" id="XP_049318240.1"/>
    </source>
</evidence>
<gene>
    <name evidence="3" type="primary">LOC125780298</name>
</gene>
<dbReference type="InterPro" id="IPR036397">
    <property type="entry name" value="RNaseH_sf"/>
</dbReference>
<dbReference type="Proteomes" id="UP001652620">
    <property type="component" value="Unplaced"/>
</dbReference>
<dbReference type="PANTHER" id="PTHR47331:SF4">
    <property type="entry name" value="PEPTIDASE S1 DOMAIN-CONTAINING PROTEIN"/>
    <property type="match status" value="1"/>
</dbReference>
<dbReference type="SUPFAM" id="SSF56672">
    <property type="entry name" value="DNA/RNA polymerases"/>
    <property type="match status" value="1"/>
</dbReference>
<feature type="compositionally biased region" description="Basic residues" evidence="1">
    <location>
        <begin position="879"/>
        <end position="910"/>
    </location>
</feature>
<evidence type="ECO:0000313" key="2">
    <source>
        <dbReference type="Proteomes" id="UP001652620"/>
    </source>
</evidence>
<dbReference type="InterPro" id="IPR043502">
    <property type="entry name" value="DNA/RNA_pol_sf"/>
</dbReference>
<feature type="region of interest" description="Disordered" evidence="1">
    <location>
        <begin position="856"/>
        <end position="918"/>
    </location>
</feature>
<protein>
    <submittedName>
        <fullName evidence="3">Uncharacterized protein LOC125780298</fullName>
    </submittedName>
</protein>
<name>A0ABM3K9U7_BACDO</name>
<proteinExistence type="predicted"/>